<evidence type="ECO:0000313" key="1">
    <source>
        <dbReference type="EMBL" id="GAX06958.1"/>
    </source>
</evidence>
<dbReference type="InterPro" id="IPR021739">
    <property type="entry name" value="SaV-like"/>
</dbReference>
<comment type="caution">
    <text evidence="1">The sequence shown here is derived from an EMBL/GenBank/DDBJ whole genome shotgun (WGS) entry which is preliminary data.</text>
</comment>
<proteinExistence type="predicted"/>
<sequence length="104" mass="12189">MNLINPDYYVNSGKDLFDRFEDGLMTDEKIRGFYIGNIFKYVTRYQDKNGIEDLKESSTYLNRLIAFETKGEHADDINWNDGFREFARKVNKISDGDTNDARTN</sequence>
<dbReference type="Pfam" id="PF11753">
    <property type="entry name" value="DUF3310"/>
    <property type="match status" value="1"/>
</dbReference>
<dbReference type="RefSeq" id="WP_089121869.1">
    <property type="nucleotide sequence ID" value="NZ_BCMI01000031.1"/>
</dbReference>
<name>A0A1Z5IZJ4_9LACO</name>
<protein>
    <recommendedName>
        <fullName evidence="3">DUF3310 domain-containing protein</fullName>
    </recommendedName>
</protein>
<dbReference type="Proteomes" id="UP000198414">
    <property type="component" value="Unassembled WGS sequence"/>
</dbReference>
<dbReference type="EMBL" id="BCMI01000031">
    <property type="protein sequence ID" value="GAX06958.1"/>
    <property type="molecule type" value="Genomic_DNA"/>
</dbReference>
<reference evidence="1 2" key="1">
    <citation type="submission" date="2015-11" db="EMBL/GenBank/DDBJ databases">
        <title>Draft genome sequences of new species of the genus Lactobacillus isolated from orchardgrass silage.</title>
        <authorList>
            <person name="Tohno M."/>
            <person name="Tanizawa Y."/>
            <person name="Arita M."/>
        </authorList>
    </citation>
    <scope>NUCLEOTIDE SEQUENCE [LARGE SCALE GENOMIC DNA]</scope>
    <source>
        <strain evidence="1 2">IWT25</strain>
    </source>
</reference>
<dbReference type="AlphaFoldDB" id="A0A1Z5IZJ4"/>
<evidence type="ECO:0008006" key="3">
    <source>
        <dbReference type="Google" id="ProtNLM"/>
    </source>
</evidence>
<dbReference type="OrthoDB" id="1684418at2"/>
<evidence type="ECO:0000313" key="2">
    <source>
        <dbReference type="Proteomes" id="UP000198414"/>
    </source>
</evidence>
<accession>A0A1Z5IZJ4</accession>
<gene>
    <name evidence="1" type="ORF">IWT25_02306</name>
</gene>
<organism evidence="1 2">
    <name type="scientific">Secundilactobacillus pentosiphilus</name>
    <dbReference type="NCBI Taxonomy" id="1714682"/>
    <lineage>
        <taxon>Bacteria</taxon>
        <taxon>Bacillati</taxon>
        <taxon>Bacillota</taxon>
        <taxon>Bacilli</taxon>
        <taxon>Lactobacillales</taxon>
        <taxon>Lactobacillaceae</taxon>
        <taxon>Secundilactobacillus</taxon>
    </lineage>
</organism>